<comment type="caution">
    <text evidence="1">The sequence shown here is derived from an EMBL/GenBank/DDBJ whole genome shotgun (WGS) entry which is preliminary data.</text>
</comment>
<dbReference type="AlphaFoldDB" id="A0A135L2G5"/>
<dbReference type="STRING" id="1413211.U473_03595"/>
<proteinExistence type="predicted"/>
<name>A0A135L2G5_9BACI</name>
<reference evidence="1 2" key="1">
    <citation type="submission" date="2016-02" db="EMBL/GenBank/DDBJ databases">
        <title>Draft Genome for Tepidibacillus decaturensis nov. sp. Strain Z9, an Anaerobic, Moderately Thermophilic and Heterotrophic Bacterium from Deep Subsurface of the Illinois Basin, USA.</title>
        <authorList>
            <person name="Dong Y."/>
            <person name="Chang J.Y."/>
            <person name="Sanford R."/>
            <person name="Fouke B.W."/>
        </authorList>
    </citation>
    <scope>NUCLEOTIDE SEQUENCE [LARGE SCALE GENOMIC DNA]</scope>
    <source>
        <strain evidence="1 2">Z9</strain>
    </source>
</reference>
<dbReference type="RefSeq" id="WP_068723412.1">
    <property type="nucleotide sequence ID" value="NZ_LSKU01000001.1"/>
</dbReference>
<sequence length="68" mass="8002">MSKADIVNQFFFANILERIVLSLGKGREDYFRALSKSSMQIKVILQIVIQIQFMNNFVRKMESLFKNL</sequence>
<gene>
    <name evidence="1" type="ORF">U473_03595</name>
</gene>
<keyword evidence="2" id="KW-1185">Reference proteome</keyword>
<dbReference type="Proteomes" id="UP000070352">
    <property type="component" value="Unassembled WGS sequence"/>
</dbReference>
<accession>A0A135L2G5</accession>
<organism evidence="1 2">
    <name type="scientific">Tepidibacillus decaturensis</name>
    <dbReference type="NCBI Taxonomy" id="1413211"/>
    <lineage>
        <taxon>Bacteria</taxon>
        <taxon>Bacillati</taxon>
        <taxon>Bacillota</taxon>
        <taxon>Bacilli</taxon>
        <taxon>Bacillales</taxon>
        <taxon>Bacillaceae</taxon>
        <taxon>Tepidibacillus</taxon>
    </lineage>
</organism>
<dbReference type="EMBL" id="LSKU01000001">
    <property type="protein sequence ID" value="KXG43201.1"/>
    <property type="molecule type" value="Genomic_DNA"/>
</dbReference>
<evidence type="ECO:0000313" key="2">
    <source>
        <dbReference type="Proteomes" id="UP000070352"/>
    </source>
</evidence>
<evidence type="ECO:0000313" key="1">
    <source>
        <dbReference type="EMBL" id="KXG43201.1"/>
    </source>
</evidence>
<protein>
    <submittedName>
        <fullName evidence="1">Uncharacterized protein</fullName>
    </submittedName>
</protein>